<dbReference type="Proteomes" id="UP000000305">
    <property type="component" value="Unassembled WGS sequence"/>
</dbReference>
<dbReference type="GO" id="GO:0051321">
    <property type="term" value="P:meiotic cell cycle"/>
    <property type="evidence" value="ECO:0007669"/>
    <property type="project" value="UniProtKB-KW"/>
</dbReference>
<dbReference type="OrthoDB" id="65716at2759"/>
<reference evidence="2 3" key="1">
    <citation type="journal article" date="2011" name="Science">
        <title>The ecoresponsive genome of Daphnia pulex.</title>
        <authorList>
            <person name="Colbourne J.K."/>
            <person name="Pfrender M.E."/>
            <person name="Gilbert D."/>
            <person name="Thomas W.K."/>
            <person name="Tucker A."/>
            <person name="Oakley T.H."/>
            <person name="Tokishita S."/>
            <person name="Aerts A."/>
            <person name="Arnold G.J."/>
            <person name="Basu M.K."/>
            <person name="Bauer D.J."/>
            <person name="Caceres C.E."/>
            <person name="Carmel L."/>
            <person name="Casola C."/>
            <person name="Choi J.H."/>
            <person name="Detter J.C."/>
            <person name="Dong Q."/>
            <person name="Dusheyko S."/>
            <person name="Eads B.D."/>
            <person name="Frohlich T."/>
            <person name="Geiler-Samerotte K.A."/>
            <person name="Gerlach D."/>
            <person name="Hatcher P."/>
            <person name="Jogdeo S."/>
            <person name="Krijgsveld J."/>
            <person name="Kriventseva E.V."/>
            <person name="Kultz D."/>
            <person name="Laforsch C."/>
            <person name="Lindquist E."/>
            <person name="Lopez J."/>
            <person name="Manak J.R."/>
            <person name="Muller J."/>
            <person name="Pangilinan J."/>
            <person name="Patwardhan R.P."/>
            <person name="Pitluck S."/>
            <person name="Pritham E.J."/>
            <person name="Rechtsteiner A."/>
            <person name="Rho M."/>
            <person name="Rogozin I.B."/>
            <person name="Sakarya O."/>
            <person name="Salamov A."/>
            <person name="Schaack S."/>
            <person name="Shapiro H."/>
            <person name="Shiga Y."/>
            <person name="Skalitzky C."/>
            <person name="Smith Z."/>
            <person name="Souvorov A."/>
            <person name="Sung W."/>
            <person name="Tang Z."/>
            <person name="Tsuchiya D."/>
            <person name="Tu H."/>
            <person name="Vos H."/>
            <person name="Wang M."/>
            <person name="Wolf Y.I."/>
            <person name="Yamagata H."/>
            <person name="Yamada T."/>
            <person name="Ye Y."/>
            <person name="Shaw J.R."/>
            <person name="Andrews J."/>
            <person name="Crease T.J."/>
            <person name="Tang H."/>
            <person name="Lucas S.M."/>
            <person name="Robertson H.M."/>
            <person name="Bork P."/>
            <person name="Koonin E.V."/>
            <person name="Zdobnov E.M."/>
            <person name="Grigoriev I.V."/>
            <person name="Lynch M."/>
            <person name="Boore J.L."/>
        </authorList>
    </citation>
    <scope>NUCLEOTIDE SEQUENCE [LARGE SCALE GENOMIC DNA]</scope>
</reference>
<evidence type="ECO:0000313" key="2">
    <source>
        <dbReference type="EMBL" id="EFX90245.1"/>
    </source>
</evidence>
<dbReference type="KEGG" id="dpx:DAPPUDRAFT_232555"/>
<organism evidence="2 3">
    <name type="scientific">Daphnia pulex</name>
    <name type="common">Water flea</name>
    <dbReference type="NCBI Taxonomy" id="6669"/>
    <lineage>
        <taxon>Eukaryota</taxon>
        <taxon>Metazoa</taxon>
        <taxon>Ecdysozoa</taxon>
        <taxon>Arthropoda</taxon>
        <taxon>Crustacea</taxon>
        <taxon>Branchiopoda</taxon>
        <taxon>Diplostraca</taxon>
        <taxon>Cladocera</taxon>
        <taxon>Anomopoda</taxon>
        <taxon>Daphniidae</taxon>
        <taxon>Daphnia</taxon>
    </lineage>
</organism>
<proteinExistence type="predicted"/>
<keyword evidence="1" id="KW-0469">Meiosis</keyword>
<dbReference type="EMBL" id="GL732523">
    <property type="protein sequence ID" value="EFX90245.1"/>
    <property type="molecule type" value="Genomic_DNA"/>
</dbReference>
<name>E9FR74_DAPPU</name>
<dbReference type="PANTHER" id="PTHR47083:SF1">
    <property type="entry name" value="TESTIS-EXPRESSED PROTEIN 11"/>
    <property type="match status" value="1"/>
</dbReference>
<accession>E9FR74</accession>
<dbReference type="PANTHER" id="PTHR47083">
    <property type="entry name" value="TESTIS-EXPRESSED PROTEIN 11"/>
    <property type="match status" value="1"/>
</dbReference>
<dbReference type="AlphaFoldDB" id="E9FR74"/>
<keyword evidence="3" id="KW-1185">Reference proteome</keyword>
<evidence type="ECO:0000313" key="3">
    <source>
        <dbReference type="Proteomes" id="UP000000305"/>
    </source>
</evidence>
<dbReference type="InterPro" id="IPR042861">
    <property type="entry name" value="TEX11"/>
</dbReference>
<evidence type="ECO:0008006" key="4">
    <source>
        <dbReference type="Google" id="ProtNLM"/>
    </source>
</evidence>
<dbReference type="InterPro" id="IPR013940">
    <property type="entry name" value="Spo22/ZIP4/TEX11"/>
</dbReference>
<dbReference type="Pfam" id="PF08631">
    <property type="entry name" value="SPO22"/>
    <property type="match status" value="1"/>
</dbReference>
<dbReference type="HOGENOM" id="CLU_350318_0_0_1"/>
<evidence type="ECO:0000256" key="1">
    <source>
        <dbReference type="ARBA" id="ARBA00023254"/>
    </source>
</evidence>
<dbReference type="InParanoid" id="E9FR74"/>
<protein>
    <recommendedName>
        <fullName evidence="4">Protein ZIP4 homolog</fullName>
    </recommendedName>
</protein>
<sequence length="804" mass="92442">MKATTAVSWSDSQNVRSLIAVYQLVKSNDLGFVLVNFGRLTERFYEKALDQNYRCSLTVSQNLELETEFAALADWIQNAKEGVLKNNLQVKIKLQINMLQTARYILVKGSKFPRDYHWTCNVIKLALETAIYCHDAKLWTEMYWCLNETEFYQHSFIQRWHEIPFELRAPYLLDSYLLPVLRLLWIHGCKIDDDEALDRCVTLFDMMELSPQQTIIIAKICFNVGLDRFHRKKYEMAATWLKISYRYAISKLSSSKRVRTSPSKTLYLMAICLYKADVLQNRDRILHILDLAGETLAIAELRFRTLMQGKPQLPHLVRSALKLLCIHVNQDLPNFRTNVLKVFMELERNGHSQVTVDMLNAIPWHTGSRSALDVTIVQDLMPHIKWICAEVAVRLCIQRKFLSGCYLWLEELSQWTPSRNINSDSLKCIFALAEAQAINLNSHYLALKWFQTLAKISRLHGGPSSVVANAIRYSLSLNSDQGLLAAKQIFDSGIPLADLDIQMLRFRLLVAALDEDLTKANETCLELDVRYKKEENLEADSWEEGLHTLEVCAMVALKNHKMNEVVSTCLDAMINEIRKGEISQIVRVIRFHVKILFHPTMGYLVNAEDRALETTKCIDNLISTLLYAYRELKESIESPDGPHDYLFAILRKDGNGLELWFGNLAWSLGRKLGCIMPGFSRHQFYKLSYKLLSLTSEKDQDINDRIAIAITMAVAIGINCLDHQHYHKILGICRDCELGEIKRMWELLRQYEANDGIKSDPNFFEALAALASNASQKFLRQILPPVESHQLPSVARERNQNLQS</sequence>
<gene>
    <name evidence="2" type="ORF">DAPPUDRAFT_232555</name>
</gene>